<protein>
    <submittedName>
        <fullName evidence="2">Uncharacterized protein</fullName>
    </submittedName>
</protein>
<name>A0A1N7ES82_9GAMM</name>
<sequence length="100" mass="11511">MQNATLQKHINAKVFLTLLLYRSSYSRIILRSIYKTFLCMAIYTWSVLVFIRDNLVCYSTIKVLDFNLINKRKTAVANIQYGENTLVGGYGDTLCNYGLI</sequence>
<dbReference type="EMBL" id="FTNU01000007">
    <property type="protein sequence ID" value="SIR90879.1"/>
    <property type="molecule type" value="Genomic_DNA"/>
</dbReference>
<keyword evidence="1" id="KW-0812">Transmembrane</keyword>
<keyword evidence="1" id="KW-1133">Transmembrane helix</keyword>
<keyword evidence="3" id="KW-1185">Reference proteome</keyword>
<keyword evidence="1" id="KW-0472">Membrane</keyword>
<evidence type="ECO:0000313" key="3">
    <source>
        <dbReference type="Proteomes" id="UP000187495"/>
    </source>
</evidence>
<organism evidence="2 3">
    <name type="scientific">Moraxella cuniculi DSM 21768</name>
    <dbReference type="NCBI Taxonomy" id="1122245"/>
    <lineage>
        <taxon>Bacteria</taxon>
        <taxon>Pseudomonadati</taxon>
        <taxon>Pseudomonadota</taxon>
        <taxon>Gammaproteobacteria</taxon>
        <taxon>Moraxellales</taxon>
        <taxon>Moraxellaceae</taxon>
        <taxon>Moraxella</taxon>
    </lineage>
</organism>
<dbReference type="AlphaFoldDB" id="A0A1N7ES82"/>
<gene>
    <name evidence="2" type="ORF">SAMN02745664_10725</name>
</gene>
<dbReference type="Proteomes" id="UP000187495">
    <property type="component" value="Unassembled WGS sequence"/>
</dbReference>
<accession>A0A1N7ES82</accession>
<evidence type="ECO:0000313" key="2">
    <source>
        <dbReference type="EMBL" id="SIR90879.1"/>
    </source>
</evidence>
<proteinExistence type="predicted"/>
<evidence type="ECO:0000256" key="1">
    <source>
        <dbReference type="SAM" id="Phobius"/>
    </source>
</evidence>
<feature type="transmembrane region" description="Helical" evidence="1">
    <location>
        <begin position="32"/>
        <end position="51"/>
    </location>
</feature>
<reference evidence="3" key="1">
    <citation type="submission" date="2017-01" db="EMBL/GenBank/DDBJ databases">
        <authorList>
            <person name="Varghese N."/>
            <person name="Submissions S."/>
        </authorList>
    </citation>
    <scope>NUCLEOTIDE SEQUENCE [LARGE SCALE GENOMIC DNA]</scope>
    <source>
        <strain evidence="3">DSM 21768</strain>
    </source>
</reference>